<accession>A0A0Q9WK93</accession>
<sequence>MLISAINLKNRENYLLSQSFQKIGSKFYYIEKREKLNWFGAAHNCRKLGGHLINFETSAEMDAILAVVPTSRYWTSANCLGKNREWISISTGEPMPFLKWMEKEPNNMLEKCVELKITALNDALCDISFNYICEAKVI</sequence>
<reference evidence="2 3" key="1">
    <citation type="journal article" date="2007" name="Nature">
        <title>Evolution of genes and genomes on the Drosophila phylogeny.</title>
        <authorList>
            <consortium name="Drosophila 12 Genomes Consortium"/>
            <person name="Clark A.G."/>
            <person name="Eisen M.B."/>
            <person name="Smith D.R."/>
            <person name="Bergman C.M."/>
            <person name="Oliver B."/>
            <person name="Markow T.A."/>
            <person name="Kaufman T.C."/>
            <person name="Kellis M."/>
            <person name="Gelbart W."/>
            <person name="Iyer V.N."/>
            <person name="Pollard D.A."/>
            <person name="Sackton T.B."/>
            <person name="Larracuente A.M."/>
            <person name="Singh N.D."/>
            <person name="Abad J.P."/>
            <person name="Abt D.N."/>
            <person name="Adryan B."/>
            <person name="Aguade M."/>
            <person name="Akashi H."/>
            <person name="Anderson W.W."/>
            <person name="Aquadro C.F."/>
            <person name="Ardell D.H."/>
            <person name="Arguello R."/>
            <person name="Artieri C.G."/>
            <person name="Barbash D.A."/>
            <person name="Barker D."/>
            <person name="Barsanti P."/>
            <person name="Batterham P."/>
            <person name="Batzoglou S."/>
            <person name="Begun D."/>
            <person name="Bhutkar A."/>
            <person name="Blanco E."/>
            <person name="Bosak S.A."/>
            <person name="Bradley R.K."/>
            <person name="Brand A.D."/>
            <person name="Brent M.R."/>
            <person name="Brooks A.N."/>
            <person name="Brown R.H."/>
            <person name="Butlin R.K."/>
            <person name="Caggese C."/>
            <person name="Calvi B.R."/>
            <person name="Bernardo de Carvalho A."/>
            <person name="Caspi A."/>
            <person name="Castrezana S."/>
            <person name="Celniker S.E."/>
            <person name="Chang J.L."/>
            <person name="Chapple C."/>
            <person name="Chatterji S."/>
            <person name="Chinwalla A."/>
            <person name="Civetta A."/>
            <person name="Clifton S.W."/>
            <person name="Comeron J.M."/>
            <person name="Costello J.C."/>
            <person name="Coyne J.A."/>
            <person name="Daub J."/>
            <person name="David R.G."/>
            <person name="Delcher A.L."/>
            <person name="Delehaunty K."/>
            <person name="Do C.B."/>
            <person name="Ebling H."/>
            <person name="Edwards K."/>
            <person name="Eickbush T."/>
            <person name="Evans J.D."/>
            <person name="Filipski A."/>
            <person name="Findeiss S."/>
            <person name="Freyhult E."/>
            <person name="Fulton L."/>
            <person name="Fulton R."/>
            <person name="Garcia A.C."/>
            <person name="Gardiner A."/>
            <person name="Garfield D.A."/>
            <person name="Garvin B.E."/>
            <person name="Gibson G."/>
            <person name="Gilbert D."/>
            <person name="Gnerre S."/>
            <person name="Godfrey J."/>
            <person name="Good R."/>
            <person name="Gotea V."/>
            <person name="Gravely B."/>
            <person name="Greenberg A.J."/>
            <person name="Griffiths-Jones S."/>
            <person name="Gross S."/>
            <person name="Guigo R."/>
            <person name="Gustafson E.A."/>
            <person name="Haerty W."/>
            <person name="Hahn M.W."/>
            <person name="Halligan D.L."/>
            <person name="Halpern A.L."/>
            <person name="Halter G.M."/>
            <person name="Han M.V."/>
            <person name="Heger A."/>
            <person name="Hillier L."/>
            <person name="Hinrichs A.S."/>
            <person name="Holmes I."/>
            <person name="Hoskins R.A."/>
            <person name="Hubisz M.J."/>
            <person name="Hultmark D."/>
            <person name="Huntley M.A."/>
            <person name="Jaffe D.B."/>
            <person name="Jagadeeshan S."/>
            <person name="Jeck W.R."/>
            <person name="Johnson J."/>
            <person name="Jones C.D."/>
            <person name="Jordan W.C."/>
            <person name="Karpen G.H."/>
            <person name="Kataoka E."/>
            <person name="Keightley P.D."/>
            <person name="Kheradpour P."/>
            <person name="Kirkness E.F."/>
            <person name="Koerich L.B."/>
            <person name="Kristiansen K."/>
            <person name="Kudrna D."/>
            <person name="Kulathinal R.J."/>
            <person name="Kumar S."/>
            <person name="Kwok R."/>
            <person name="Lander E."/>
            <person name="Langley C.H."/>
            <person name="Lapoint R."/>
            <person name="Lazzaro B.P."/>
            <person name="Lee S.J."/>
            <person name="Levesque L."/>
            <person name="Li R."/>
            <person name="Lin C.F."/>
            <person name="Lin M.F."/>
            <person name="Lindblad-Toh K."/>
            <person name="Llopart A."/>
            <person name="Long M."/>
            <person name="Low L."/>
            <person name="Lozovsky E."/>
            <person name="Lu J."/>
            <person name="Luo M."/>
            <person name="Machado C.A."/>
            <person name="Makalowski W."/>
            <person name="Marzo M."/>
            <person name="Matsuda M."/>
            <person name="Matzkin L."/>
            <person name="McAllister B."/>
            <person name="McBride C.S."/>
            <person name="McKernan B."/>
            <person name="McKernan K."/>
            <person name="Mendez-Lago M."/>
            <person name="Minx P."/>
            <person name="Mollenhauer M.U."/>
            <person name="Montooth K."/>
            <person name="Mount S.M."/>
            <person name="Mu X."/>
            <person name="Myers E."/>
            <person name="Negre B."/>
            <person name="Newfeld S."/>
            <person name="Nielsen R."/>
            <person name="Noor M.A."/>
            <person name="O'Grady P."/>
            <person name="Pachter L."/>
            <person name="Papaceit M."/>
            <person name="Parisi M.J."/>
            <person name="Parisi M."/>
            <person name="Parts L."/>
            <person name="Pedersen J.S."/>
            <person name="Pesole G."/>
            <person name="Phillippy A.M."/>
            <person name="Ponting C.P."/>
            <person name="Pop M."/>
            <person name="Porcelli D."/>
            <person name="Powell J.R."/>
            <person name="Prohaska S."/>
            <person name="Pruitt K."/>
            <person name="Puig M."/>
            <person name="Quesneville H."/>
            <person name="Ram K.R."/>
            <person name="Rand D."/>
            <person name="Rasmussen M.D."/>
            <person name="Reed L.K."/>
            <person name="Reenan R."/>
            <person name="Reily A."/>
            <person name="Remington K.A."/>
            <person name="Rieger T.T."/>
            <person name="Ritchie M.G."/>
            <person name="Robin C."/>
            <person name="Rogers Y.H."/>
            <person name="Rohde C."/>
            <person name="Rozas J."/>
            <person name="Rubenfield M.J."/>
            <person name="Ruiz A."/>
            <person name="Russo S."/>
            <person name="Salzberg S.L."/>
            <person name="Sanchez-Gracia A."/>
            <person name="Saranga D.J."/>
            <person name="Sato H."/>
            <person name="Schaeffer S.W."/>
            <person name="Schatz M.C."/>
            <person name="Schlenke T."/>
            <person name="Schwartz R."/>
            <person name="Segarra C."/>
            <person name="Singh R.S."/>
            <person name="Sirot L."/>
            <person name="Sirota M."/>
            <person name="Sisneros N.B."/>
            <person name="Smith C.D."/>
            <person name="Smith T.F."/>
            <person name="Spieth J."/>
            <person name="Stage D.E."/>
            <person name="Stark A."/>
            <person name="Stephan W."/>
            <person name="Strausberg R.L."/>
            <person name="Strempel S."/>
            <person name="Sturgill D."/>
            <person name="Sutton G."/>
            <person name="Sutton G.G."/>
            <person name="Tao W."/>
            <person name="Teichmann S."/>
            <person name="Tobari Y.N."/>
            <person name="Tomimura Y."/>
            <person name="Tsolas J.M."/>
            <person name="Valente V.L."/>
            <person name="Venter E."/>
            <person name="Venter J.C."/>
            <person name="Vicario S."/>
            <person name="Vieira F.G."/>
            <person name="Vilella A.J."/>
            <person name="Villasante A."/>
            <person name="Walenz B."/>
            <person name="Wang J."/>
            <person name="Wasserman M."/>
            <person name="Watts T."/>
            <person name="Wilson D."/>
            <person name="Wilson R.K."/>
            <person name="Wing R.A."/>
            <person name="Wolfner M.F."/>
            <person name="Wong A."/>
            <person name="Wong G.K."/>
            <person name="Wu C.I."/>
            <person name="Wu G."/>
            <person name="Yamamoto D."/>
            <person name="Yang H.P."/>
            <person name="Yang S.P."/>
            <person name="Yorke J.A."/>
            <person name="Yoshida K."/>
            <person name="Zdobnov E."/>
            <person name="Zhang P."/>
            <person name="Zhang Y."/>
            <person name="Zimin A.V."/>
            <person name="Baldwin J."/>
            <person name="Abdouelleil A."/>
            <person name="Abdulkadir J."/>
            <person name="Abebe A."/>
            <person name="Abera B."/>
            <person name="Abreu J."/>
            <person name="Acer S.C."/>
            <person name="Aftuck L."/>
            <person name="Alexander A."/>
            <person name="An P."/>
            <person name="Anderson E."/>
            <person name="Anderson S."/>
            <person name="Arachi H."/>
            <person name="Azer M."/>
            <person name="Bachantsang P."/>
            <person name="Barry A."/>
            <person name="Bayul T."/>
            <person name="Berlin A."/>
            <person name="Bessette D."/>
            <person name="Bloom T."/>
            <person name="Blye J."/>
            <person name="Boguslavskiy L."/>
            <person name="Bonnet C."/>
            <person name="Boukhgalter B."/>
            <person name="Bourzgui I."/>
            <person name="Brown A."/>
            <person name="Cahill P."/>
            <person name="Channer S."/>
            <person name="Cheshatsang Y."/>
            <person name="Chuda L."/>
            <person name="Citroen M."/>
            <person name="Collymore A."/>
            <person name="Cooke P."/>
            <person name="Costello M."/>
            <person name="D'Aco K."/>
            <person name="Daza R."/>
            <person name="De Haan G."/>
            <person name="DeGray S."/>
            <person name="DeMaso C."/>
            <person name="Dhargay N."/>
            <person name="Dooley K."/>
            <person name="Dooley E."/>
            <person name="Doricent M."/>
            <person name="Dorje P."/>
            <person name="Dorjee K."/>
            <person name="Dupes A."/>
            <person name="Elong R."/>
            <person name="Falk J."/>
            <person name="Farina A."/>
            <person name="Faro S."/>
            <person name="Ferguson D."/>
            <person name="Fisher S."/>
            <person name="Foley C.D."/>
            <person name="Franke A."/>
            <person name="Friedrich D."/>
            <person name="Gadbois L."/>
            <person name="Gearin G."/>
            <person name="Gearin C.R."/>
            <person name="Giannoukos G."/>
            <person name="Goode T."/>
            <person name="Graham J."/>
            <person name="Grandbois E."/>
            <person name="Grewal S."/>
            <person name="Gyaltsen K."/>
            <person name="Hafez N."/>
            <person name="Hagos B."/>
            <person name="Hall J."/>
            <person name="Henson C."/>
            <person name="Hollinger A."/>
            <person name="Honan T."/>
            <person name="Huard M.D."/>
            <person name="Hughes L."/>
            <person name="Hurhula B."/>
            <person name="Husby M.E."/>
            <person name="Kamat A."/>
            <person name="Kanga B."/>
            <person name="Kashin S."/>
            <person name="Khazanovich D."/>
            <person name="Kisner P."/>
            <person name="Lance K."/>
            <person name="Lara M."/>
            <person name="Lee W."/>
            <person name="Lennon N."/>
            <person name="Letendre F."/>
            <person name="LeVine R."/>
            <person name="Lipovsky A."/>
            <person name="Liu X."/>
            <person name="Liu J."/>
            <person name="Liu S."/>
            <person name="Lokyitsang T."/>
            <person name="Lokyitsang Y."/>
            <person name="Lubonja R."/>
            <person name="Lui A."/>
            <person name="MacDonald P."/>
            <person name="Magnisalis V."/>
            <person name="Maru K."/>
            <person name="Matthews C."/>
            <person name="McCusker W."/>
            <person name="McDonough S."/>
            <person name="Mehta T."/>
            <person name="Meldrim J."/>
            <person name="Meneus L."/>
            <person name="Mihai O."/>
            <person name="Mihalev A."/>
            <person name="Mihova T."/>
            <person name="Mittelman R."/>
            <person name="Mlenga V."/>
            <person name="Montmayeur A."/>
            <person name="Mulrain L."/>
            <person name="Navidi A."/>
            <person name="Naylor J."/>
            <person name="Negash T."/>
            <person name="Nguyen T."/>
            <person name="Nguyen N."/>
            <person name="Nicol R."/>
            <person name="Norbu C."/>
            <person name="Norbu N."/>
            <person name="Novod N."/>
            <person name="O'Neill B."/>
            <person name="Osman S."/>
            <person name="Markiewicz E."/>
            <person name="Oyono O.L."/>
            <person name="Patti C."/>
            <person name="Phunkhang P."/>
            <person name="Pierre F."/>
            <person name="Priest M."/>
            <person name="Raghuraman S."/>
            <person name="Rege F."/>
            <person name="Reyes R."/>
            <person name="Rise C."/>
            <person name="Rogov P."/>
            <person name="Ross K."/>
            <person name="Ryan E."/>
            <person name="Settipalli S."/>
            <person name="Shea T."/>
            <person name="Sherpa N."/>
            <person name="Shi L."/>
            <person name="Shih D."/>
            <person name="Sparrow T."/>
            <person name="Spaulding J."/>
            <person name="Stalker J."/>
            <person name="Stange-Thomann N."/>
            <person name="Stavropoulos S."/>
            <person name="Stone C."/>
            <person name="Strader C."/>
            <person name="Tesfaye S."/>
            <person name="Thomson T."/>
            <person name="Thoulutsang Y."/>
            <person name="Thoulutsang D."/>
            <person name="Topham K."/>
            <person name="Topping I."/>
            <person name="Tsamla T."/>
            <person name="Vassiliev H."/>
            <person name="Vo A."/>
            <person name="Wangchuk T."/>
            <person name="Wangdi T."/>
            <person name="Weiand M."/>
            <person name="Wilkinson J."/>
            <person name="Wilson A."/>
            <person name="Yadav S."/>
            <person name="Young G."/>
            <person name="Yu Q."/>
            <person name="Zembek L."/>
            <person name="Zhong D."/>
            <person name="Zimmer A."/>
            <person name="Zwirko Z."/>
            <person name="Jaffe D.B."/>
            <person name="Alvarez P."/>
            <person name="Brockman W."/>
            <person name="Butler J."/>
            <person name="Chin C."/>
            <person name="Gnerre S."/>
            <person name="Grabherr M."/>
            <person name="Kleber M."/>
            <person name="Mauceli E."/>
            <person name="MacCallum I."/>
        </authorList>
    </citation>
    <scope>NUCLEOTIDE SEQUENCE [LARGE SCALE GENOMIC DNA]</scope>
    <source>
        <strain evidence="3">Tucson 15010-1051.87</strain>
    </source>
</reference>
<protein>
    <recommendedName>
        <fullName evidence="1">C-type lectin domain-containing protein</fullName>
    </recommendedName>
</protein>
<dbReference type="InterPro" id="IPR001304">
    <property type="entry name" value="C-type_lectin-like"/>
</dbReference>
<keyword evidence="3" id="KW-1185">Reference proteome</keyword>
<dbReference type="InterPro" id="IPR016187">
    <property type="entry name" value="CTDL_fold"/>
</dbReference>
<dbReference type="CDD" id="cd00037">
    <property type="entry name" value="CLECT"/>
    <property type="match status" value="1"/>
</dbReference>
<dbReference type="InterPro" id="IPR016186">
    <property type="entry name" value="C-type_lectin-like/link_sf"/>
</dbReference>
<dbReference type="Proteomes" id="UP000008792">
    <property type="component" value="Unassembled WGS sequence"/>
</dbReference>
<dbReference type="OrthoDB" id="7357196at2759"/>
<dbReference type="EMBL" id="CH940649">
    <property type="protein sequence ID" value="KRF81275.1"/>
    <property type="molecule type" value="Genomic_DNA"/>
</dbReference>
<dbReference type="PANTHER" id="PTHR22803">
    <property type="entry name" value="MANNOSE, PHOSPHOLIPASE, LECTIN RECEPTOR RELATED"/>
    <property type="match status" value="1"/>
</dbReference>
<proteinExistence type="predicted"/>
<organism evidence="2 3">
    <name type="scientific">Drosophila virilis</name>
    <name type="common">Fruit fly</name>
    <dbReference type="NCBI Taxonomy" id="7244"/>
    <lineage>
        <taxon>Eukaryota</taxon>
        <taxon>Metazoa</taxon>
        <taxon>Ecdysozoa</taxon>
        <taxon>Arthropoda</taxon>
        <taxon>Hexapoda</taxon>
        <taxon>Insecta</taxon>
        <taxon>Pterygota</taxon>
        <taxon>Neoptera</taxon>
        <taxon>Endopterygota</taxon>
        <taxon>Diptera</taxon>
        <taxon>Brachycera</taxon>
        <taxon>Muscomorpha</taxon>
        <taxon>Ephydroidea</taxon>
        <taxon>Drosophilidae</taxon>
        <taxon>Drosophila</taxon>
    </lineage>
</organism>
<evidence type="ECO:0000259" key="1">
    <source>
        <dbReference type="PROSITE" id="PS50041"/>
    </source>
</evidence>
<dbReference type="Gene3D" id="3.10.100.10">
    <property type="entry name" value="Mannose-Binding Protein A, subunit A"/>
    <property type="match status" value="1"/>
</dbReference>
<evidence type="ECO:0000313" key="2">
    <source>
        <dbReference type="EMBL" id="KRF81275.1"/>
    </source>
</evidence>
<dbReference type="InterPro" id="IPR050111">
    <property type="entry name" value="C-type_lectin/snaclec_domain"/>
</dbReference>
<feature type="domain" description="C-type lectin" evidence="1">
    <location>
        <begin position="23"/>
        <end position="134"/>
    </location>
</feature>
<dbReference type="PROSITE" id="PS50041">
    <property type="entry name" value="C_TYPE_LECTIN_2"/>
    <property type="match status" value="1"/>
</dbReference>
<dbReference type="Pfam" id="PF00059">
    <property type="entry name" value="Lectin_C"/>
    <property type="match status" value="1"/>
</dbReference>
<gene>
    <name evidence="2" type="primary">Dvir\GJ26714</name>
    <name evidence="2" type="ORF">Dvir_GJ26714</name>
</gene>
<name>A0A0Q9WK93_DROVI</name>
<dbReference type="SMART" id="SM00034">
    <property type="entry name" value="CLECT"/>
    <property type="match status" value="1"/>
</dbReference>
<dbReference type="InParanoid" id="A0A0Q9WK93"/>
<evidence type="ECO:0000313" key="3">
    <source>
        <dbReference type="Proteomes" id="UP000008792"/>
    </source>
</evidence>
<dbReference type="AlphaFoldDB" id="A0A0Q9WK93"/>
<dbReference type="SUPFAM" id="SSF56436">
    <property type="entry name" value="C-type lectin-like"/>
    <property type="match status" value="1"/>
</dbReference>